<dbReference type="GO" id="GO:0005975">
    <property type="term" value="P:carbohydrate metabolic process"/>
    <property type="evidence" value="ECO:0007669"/>
    <property type="project" value="InterPro"/>
</dbReference>
<dbReference type="RefSeq" id="WP_068694490.1">
    <property type="nucleotide sequence ID" value="NZ_CP014167.1"/>
</dbReference>
<keyword evidence="4" id="KW-0460">Magnesium</keyword>
<dbReference type="InterPro" id="IPR011330">
    <property type="entry name" value="Glyco_hydro/deAcase_b/a-brl"/>
</dbReference>
<dbReference type="InterPro" id="IPR006879">
    <property type="entry name" value="YdjC-like"/>
</dbReference>
<evidence type="ECO:0000313" key="6">
    <source>
        <dbReference type="EMBL" id="ANS73880.1"/>
    </source>
</evidence>
<evidence type="ECO:0000256" key="3">
    <source>
        <dbReference type="ARBA" id="ARBA00022801"/>
    </source>
</evidence>
<protein>
    <recommendedName>
        <fullName evidence="8">ChbG/HpnK family deacetylase</fullName>
    </recommendedName>
</protein>
<evidence type="ECO:0000256" key="2">
    <source>
        <dbReference type="ARBA" id="ARBA00022723"/>
    </source>
</evidence>
<evidence type="ECO:0000256" key="4">
    <source>
        <dbReference type="ARBA" id="ARBA00022842"/>
    </source>
</evidence>
<dbReference type="KEGG" id="pyg:AWM70_04255"/>
<dbReference type="GO" id="GO:0019213">
    <property type="term" value="F:deacetylase activity"/>
    <property type="evidence" value="ECO:0007669"/>
    <property type="project" value="TreeGrafter"/>
</dbReference>
<dbReference type="PANTHER" id="PTHR31609:SF1">
    <property type="entry name" value="CARBOHYDRATE DEACETYLASE"/>
    <property type="match status" value="1"/>
</dbReference>
<organism evidence="6 7">
    <name type="scientific">Paenibacillus yonginensis</name>
    <dbReference type="NCBI Taxonomy" id="1462996"/>
    <lineage>
        <taxon>Bacteria</taxon>
        <taxon>Bacillati</taxon>
        <taxon>Bacillota</taxon>
        <taxon>Bacilli</taxon>
        <taxon>Bacillales</taxon>
        <taxon>Paenibacillaceae</taxon>
        <taxon>Paenibacillus</taxon>
    </lineage>
</organism>
<name>A0A1B1MXI1_9BACL</name>
<comment type="cofactor">
    <cofactor evidence="1">
        <name>Mg(2+)</name>
        <dbReference type="ChEBI" id="CHEBI:18420"/>
    </cofactor>
</comment>
<evidence type="ECO:0000313" key="7">
    <source>
        <dbReference type="Proteomes" id="UP000092573"/>
    </source>
</evidence>
<keyword evidence="7" id="KW-1185">Reference proteome</keyword>
<dbReference type="PANTHER" id="PTHR31609">
    <property type="entry name" value="YDJC DEACETYLASE FAMILY MEMBER"/>
    <property type="match status" value="1"/>
</dbReference>
<reference evidence="6 7" key="1">
    <citation type="submission" date="2016-01" db="EMBL/GenBank/DDBJ databases">
        <title>Complete Genome Sequence of Paenibacillus yonginensis DCY84, a novel Plant Growth-Promoting Bacteria with Elicitation of Induced Systemic Resistance.</title>
        <authorList>
            <person name="Kim Y.J."/>
            <person name="Yang D.C."/>
            <person name="Sukweenadhi J."/>
        </authorList>
    </citation>
    <scope>NUCLEOTIDE SEQUENCE [LARGE SCALE GENOMIC DNA]</scope>
    <source>
        <strain evidence="6 7">DCY84</strain>
    </source>
</reference>
<dbReference type="OrthoDB" id="9774177at2"/>
<sequence>MKTSELLGFNPTDRLLLINADDFGMCQATNAGIASLLRSGLPVSTSVMMTCPWALDASRLGRQLAHSDVGVHLTLTSEWETYKWGPLNDICRSASLRGEDGFFPSDCPTFEAQADPEEVKAEINAQITKALAWGIAPTHLDNHMGSLFGLATGRNFVQILIEAAAKHGLPLRLPRSAAAAFTDPALAELAESSVQFADHHGVLIPDDLLNWPYAPETASYAEAKTRLFAALEQMSAGISELIMHPSAVNDELKAITPHWRWRGIEMGLLTDPQTWDKIKAEGIRVIRWSDLQAVQRRLA</sequence>
<keyword evidence="2" id="KW-0479">Metal-binding</keyword>
<keyword evidence="5" id="KW-0119">Carbohydrate metabolism</keyword>
<dbReference type="GO" id="GO:0046872">
    <property type="term" value="F:metal ion binding"/>
    <property type="evidence" value="ECO:0007669"/>
    <property type="project" value="UniProtKB-KW"/>
</dbReference>
<gene>
    <name evidence="6" type="ORF">AWM70_04255</name>
</gene>
<dbReference type="STRING" id="1462996.AWM70_04255"/>
<dbReference type="AlphaFoldDB" id="A0A1B1MXI1"/>
<evidence type="ECO:0000256" key="5">
    <source>
        <dbReference type="ARBA" id="ARBA00023277"/>
    </source>
</evidence>
<dbReference type="GO" id="GO:0016787">
    <property type="term" value="F:hydrolase activity"/>
    <property type="evidence" value="ECO:0007669"/>
    <property type="project" value="UniProtKB-KW"/>
</dbReference>
<dbReference type="Pfam" id="PF04794">
    <property type="entry name" value="YdjC"/>
    <property type="match status" value="1"/>
</dbReference>
<dbReference type="CDD" id="cd10802">
    <property type="entry name" value="YdjC_TTHB029_like"/>
    <property type="match status" value="1"/>
</dbReference>
<dbReference type="EMBL" id="CP014167">
    <property type="protein sequence ID" value="ANS73880.1"/>
    <property type="molecule type" value="Genomic_DNA"/>
</dbReference>
<proteinExistence type="predicted"/>
<evidence type="ECO:0000256" key="1">
    <source>
        <dbReference type="ARBA" id="ARBA00001946"/>
    </source>
</evidence>
<dbReference type="Proteomes" id="UP000092573">
    <property type="component" value="Chromosome"/>
</dbReference>
<dbReference type="SUPFAM" id="SSF88713">
    <property type="entry name" value="Glycoside hydrolase/deacetylase"/>
    <property type="match status" value="1"/>
</dbReference>
<evidence type="ECO:0008006" key="8">
    <source>
        <dbReference type="Google" id="ProtNLM"/>
    </source>
</evidence>
<dbReference type="Gene3D" id="3.20.20.370">
    <property type="entry name" value="Glycoside hydrolase/deacetylase"/>
    <property type="match status" value="1"/>
</dbReference>
<keyword evidence="3" id="KW-0378">Hydrolase</keyword>
<accession>A0A1B1MXI1</accession>